<dbReference type="PROSITE" id="PS51892">
    <property type="entry name" value="SUBTILASE"/>
    <property type="match status" value="1"/>
</dbReference>
<dbReference type="PANTHER" id="PTHR43399">
    <property type="entry name" value="SUBTILISIN-RELATED"/>
    <property type="match status" value="1"/>
</dbReference>
<name>A0A1B1TDV9_9ARCH</name>
<keyword evidence="2 5" id="KW-0645">Protease</keyword>
<dbReference type="AlphaFoldDB" id="A0A1B1TDV9"/>
<evidence type="ECO:0000256" key="2">
    <source>
        <dbReference type="ARBA" id="ARBA00022670"/>
    </source>
</evidence>
<dbReference type="EMBL" id="KP211889">
    <property type="protein sequence ID" value="ANV80480.1"/>
    <property type="molecule type" value="Genomic_DNA"/>
</dbReference>
<keyword evidence="3 5" id="KW-0378">Hydrolase</keyword>
<sequence length="412" mass="44194">MRSLENLDLLPEPEDHRILTTIDNQALGYSGDDYGLTDEEAKQLRWPLGPMRKSETPTGAIFFSLLTLLLIAGWPWVNSYLIPILPDSEWAYEDTGIRQLQSEGYFGQGVHVCIVDTGIDMNHPDFSHQQLLGFRDFVGGNHELVRDVGESSHGTLMAGILISNGTFRGVAPEVGLSVALALDSEGTSGSTDRVAQAIRWCRITQKVDIISLSLGGSPSDFTSNIDSQTNLAVQEALDSGIFVVAAAGNTGLDLDINDVSQPSSLPGVISVGAISKSGYVWGSSAFGSSIDPVTGDERDFPNQKPEVVAPGVNIFSTASSTLSSPYAYSSGTSDSTVFVTGALALIIQQCGDSIEGSDGYIDEDEMRLVKHALARSSDRSNFESANHNSHSGYGTLDLVKWSQEISFTFNVE</sequence>
<feature type="active site" description="Charge relay system" evidence="5">
    <location>
        <position position="153"/>
    </location>
</feature>
<dbReference type="InterPro" id="IPR023827">
    <property type="entry name" value="Peptidase_S8_Asp-AS"/>
</dbReference>
<dbReference type="PRINTS" id="PR00723">
    <property type="entry name" value="SUBTILISIN"/>
</dbReference>
<reference evidence="7" key="1">
    <citation type="submission" date="2014-11" db="EMBL/GenBank/DDBJ databases">
        <authorList>
            <person name="Zhu J."/>
            <person name="Qi W."/>
            <person name="Song R."/>
        </authorList>
    </citation>
    <scope>NUCLEOTIDE SEQUENCE</scope>
</reference>
<feature type="active site" description="Charge relay system" evidence="5">
    <location>
        <position position="333"/>
    </location>
</feature>
<feature type="domain" description="Peptidase S8/S53" evidence="6">
    <location>
        <begin position="107"/>
        <end position="394"/>
    </location>
</feature>
<dbReference type="Pfam" id="PF00082">
    <property type="entry name" value="Peptidase_S8"/>
    <property type="match status" value="1"/>
</dbReference>
<protein>
    <submittedName>
        <fullName evidence="7">Peptidase S8 family protein (Isp)</fullName>
    </submittedName>
</protein>
<reference evidence="7" key="2">
    <citation type="journal article" date="2015" name="ISME J.">
        <title>A new class of marine Euryarchaeota group II from the Mediterranean deep chlorophyll maximum.</title>
        <authorList>
            <person name="Martin-Cuadrado A.B."/>
            <person name="Garcia-Heredia I."/>
            <person name="Molto A.G."/>
            <person name="Lopez-Ubeda R."/>
            <person name="Kimes N."/>
            <person name="Lopez-Garcia P."/>
            <person name="Moreira D."/>
            <person name="Rodriguez-Valera F."/>
        </authorList>
    </citation>
    <scope>NUCLEOTIDE SEQUENCE</scope>
</reference>
<evidence type="ECO:0000256" key="4">
    <source>
        <dbReference type="ARBA" id="ARBA00022825"/>
    </source>
</evidence>
<evidence type="ECO:0000256" key="5">
    <source>
        <dbReference type="PROSITE-ProRule" id="PRU01240"/>
    </source>
</evidence>
<dbReference type="InterPro" id="IPR000209">
    <property type="entry name" value="Peptidase_S8/S53_dom"/>
</dbReference>
<evidence type="ECO:0000256" key="1">
    <source>
        <dbReference type="ARBA" id="ARBA00011073"/>
    </source>
</evidence>
<comment type="similarity">
    <text evidence="1 5">Belongs to the peptidase S8 family.</text>
</comment>
<dbReference type="Gene3D" id="3.40.50.200">
    <property type="entry name" value="Peptidase S8/S53 domain"/>
    <property type="match status" value="1"/>
</dbReference>
<dbReference type="PROSITE" id="PS00136">
    <property type="entry name" value="SUBTILASE_ASP"/>
    <property type="match status" value="1"/>
</dbReference>
<dbReference type="GO" id="GO:0004252">
    <property type="term" value="F:serine-type endopeptidase activity"/>
    <property type="evidence" value="ECO:0007669"/>
    <property type="project" value="UniProtKB-UniRule"/>
</dbReference>
<dbReference type="InterPro" id="IPR015500">
    <property type="entry name" value="Peptidase_S8_subtilisin-rel"/>
</dbReference>
<proteinExistence type="inferred from homology"/>
<dbReference type="GO" id="GO:0006508">
    <property type="term" value="P:proteolysis"/>
    <property type="evidence" value="ECO:0007669"/>
    <property type="project" value="UniProtKB-KW"/>
</dbReference>
<feature type="active site" description="Charge relay system" evidence="5">
    <location>
        <position position="116"/>
    </location>
</feature>
<dbReference type="SUPFAM" id="SSF52743">
    <property type="entry name" value="Subtilisin-like"/>
    <property type="match status" value="1"/>
</dbReference>
<dbReference type="InterPro" id="IPR036852">
    <property type="entry name" value="Peptidase_S8/S53_dom_sf"/>
</dbReference>
<accession>A0A1B1TDV9</accession>
<dbReference type="PANTHER" id="PTHR43399:SF4">
    <property type="entry name" value="CELL WALL-ASSOCIATED PROTEASE"/>
    <property type="match status" value="1"/>
</dbReference>
<evidence type="ECO:0000313" key="7">
    <source>
        <dbReference type="EMBL" id="ANV80480.1"/>
    </source>
</evidence>
<dbReference type="InterPro" id="IPR051048">
    <property type="entry name" value="Peptidase_S8/S53_subtilisin"/>
</dbReference>
<evidence type="ECO:0000256" key="3">
    <source>
        <dbReference type="ARBA" id="ARBA00022801"/>
    </source>
</evidence>
<keyword evidence="4 5" id="KW-0720">Serine protease</keyword>
<organism evidence="7">
    <name type="scientific">uncultured Poseidoniia archaeon</name>
    <dbReference type="NCBI Taxonomy" id="1697135"/>
    <lineage>
        <taxon>Archaea</taxon>
        <taxon>Methanobacteriati</taxon>
        <taxon>Thermoplasmatota</taxon>
        <taxon>Candidatus Poseidoniia</taxon>
        <taxon>environmental samples</taxon>
    </lineage>
</organism>
<evidence type="ECO:0000259" key="6">
    <source>
        <dbReference type="Pfam" id="PF00082"/>
    </source>
</evidence>